<dbReference type="Proteomes" id="UP000694553">
    <property type="component" value="Unassembled WGS sequence"/>
</dbReference>
<organism evidence="9 10">
    <name type="scientific">Corvus moneduloides</name>
    <name type="common">New Caledonian crow</name>
    <dbReference type="NCBI Taxonomy" id="1196302"/>
    <lineage>
        <taxon>Eukaryota</taxon>
        <taxon>Metazoa</taxon>
        <taxon>Chordata</taxon>
        <taxon>Craniata</taxon>
        <taxon>Vertebrata</taxon>
        <taxon>Euteleostomi</taxon>
        <taxon>Archelosauria</taxon>
        <taxon>Archosauria</taxon>
        <taxon>Dinosauria</taxon>
        <taxon>Saurischia</taxon>
        <taxon>Theropoda</taxon>
        <taxon>Coelurosauria</taxon>
        <taxon>Aves</taxon>
        <taxon>Neognathae</taxon>
        <taxon>Neoaves</taxon>
        <taxon>Telluraves</taxon>
        <taxon>Australaves</taxon>
        <taxon>Passeriformes</taxon>
        <taxon>Corvoidea</taxon>
        <taxon>Corvidae</taxon>
        <taxon>Corvus</taxon>
    </lineage>
</organism>
<dbReference type="EC" id="3.1.26.4" evidence="2"/>
<evidence type="ECO:0000256" key="5">
    <source>
        <dbReference type="ARBA" id="ARBA00022722"/>
    </source>
</evidence>
<comment type="similarity">
    <text evidence="1">Belongs to the beta type-B retroviral polymerase family. HERV class-II K(HML-2) pol subfamily.</text>
</comment>
<evidence type="ECO:0000313" key="9">
    <source>
        <dbReference type="Ensembl" id="ENSCMUP00000033907.1"/>
    </source>
</evidence>
<evidence type="ECO:0000256" key="8">
    <source>
        <dbReference type="ARBA" id="ARBA00022918"/>
    </source>
</evidence>
<keyword evidence="8" id="KW-0695">RNA-directed DNA polymerase</keyword>
<dbReference type="GO" id="GO:0035613">
    <property type="term" value="F:RNA stem-loop binding"/>
    <property type="evidence" value="ECO:0007669"/>
    <property type="project" value="TreeGrafter"/>
</dbReference>
<reference evidence="10" key="1">
    <citation type="submission" date="2019-10" db="EMBL/GenBank/DDBJ databases">
        <title>Corvus moneduloides (New Caledonian crow) genome, bCorMon1, primary haplotype.</title>
        <authorList>
            <person name="Rutz C."/>
            <person name="Fungtammasan C."/>
            <person name="Mountcastle J."/>
            <person name="Formenti G."/>
            <person name="Chow W."/>
            <person name="Howe K."/>
            <person name="Steele M.P."/>
            <person name="Fernandes J."/>
            <person name="Gilbert M.T.P."/>
            <person name="Fedrigo O."/>
            <person name="Jarvis E.D."/>
            <person name="Gemmell N."/>
        </authorList>
    </citation>
    <scope>NUCLEOTIDE SEQUENCE [LARGE SCALE GENOMIC DNA]</scope>
</reference>
<keyword evidence="3" id="KW-0808">Transferase</keyword>
<dbReference type="Pfam" id="PF00078">
    <property type="entry name" value="RVT_1"/>
    <property type="match status" value="1"/>
</dbReference>
<dbReference type="InterPro" id="IPR043128">
    <property type="entry name" value="Rev_trsase/Diguanyl_cyclase"/>
</dbReference>
<evidence type="ECO:0000313" key="10">
    <source>
        <dbReference type="Proteomes" id="UP000694553"/>
    </source>
</evidence>
<dbReference type="AlphaFoldDB" id="A0A8U7MB66"/>
<evidence type="ECO:0000256" key="6">
    <source>
        <dbReference type="ARBA" id="ARBA00022759"/>
    </source>
</evidence>
<dbReference type="Pfam" id="PF06817">
    <property type="entry name" value="RVT_thumb"/>
    <property type="match status" value="1"/>
</dbReference>
<dbReference type="InterPro" id="IPR036397">
    <property type="entry name" value="RNaseH_sf"/>
</dbReference>
<dbReference type="InterPro" id="IPR043502">
    <property type="entry name" value="DNA/RNA_pol_sf"/>
</dbReference>
<dbReference type="GO" id="GO:0003964">
    <property type="term" value="F:RNA-directed DNA polymerase activity"/>
    <property type="evidence" value="ECO:0007669"/>
    <property type="project" value="UniProtKB-KW"/>
</dbReference>
<dbReference type="GO" id="GO:0004523">
    <property type="term" value="F:RNA-DNA hybrid ribonuclease activity"/>
    <property type="evidence" value="ECO:0007669"/>
    <property type="project" value="UniProtKB-EC"/>
</dbReference>
<dbReference type="PANTHER" id="PTHR41694:SF3">
    <property type="entry name" value="RNA-DIRECTED DNA POLYMERASE-RELATED"/>
    <property type="match status" value="1"/>
</dbReference>
<dbReference type="PROSITE" id="PS50879">
    <property type="entry name" value="RNASE_H_1"/>
    <property type="match status" value="1"/>
</dbReference>
<keyword evidence="10" id="KW-1185">Reference proteome</keyword>
<keyword evidence="5" id="KW-0540">Nuclease</keyword>
<dbReference type="InterPro" id="IPR000477">
    <property type="entry name" value="RT_dom"/>
</dbReference>
<evidence type="ECO:0000256" key="3">
    <source>
        <dbReference type="ARBA" id="ARBA00022679"/>
    </source>
</evidence>
<evidence type="ECO:0000256" key="2">
    <source>
        <dbReference type="ARBA" id="ARBA00012180"/>
    </source>
</evidence>
<proteinExistence type="inferred from homology"/>
<keyword evidence="4" id="KW-0548">Nucleotidyltransferase</keyword>
<sequence length="575" mass="65757">MLMAAANQPPIQALTWLTDEPVWVEQWPVTDKRLKTVEQPVAEQLAAGHIKLSVSPWNTPIVVIPKKSGKRRLLHDLHQANARMQTMGALQPGLPAPTMIPAGWQITAIDLKDCFFTIPLPPKDTERFAFTVPTKNRSEPTKHYEWVVLPQRMKNSPTLCQLYVDWALRPIRRCYAEALIYHYMDDILIATATEFSDQEMQWVREHLHKIGLEIAPQKIQQTAPWKYLGWHISDSQIRPQKIKLHTEISTLHDAQRLLGDLQWVRGVTGITNADLTPFLPWLHGTNAAEPRECSPDQAAALAKVAAKLRHTWVSHREEGVLLAILITLISAAGSHAIIHQWQKIKGEDIRILEWIFLPTQPCFRLQSRVEMVALLIRKSRDQREAEDISIPVQTGDLEWMLRHAEALQEALLGFTGVVHNKYPQGRLAQLLGRYEWLDRLLNVERPVLGRTVFTDAGRKTKWAACAWKENDHWKTHVIAGELADSLQTLELHAVIWALQQWSKEPVNVVSDSLYVVGVAQRIHDEEIQHTNNKHLGRLLITLWHTLQQQTHPYCILHVRSHQWNIGLGKGNAHAD</sequence>
<dbReference type="Gene3D" id="3.10.10.10">
    <property type="entry name" value="HIV Type 1 Reverse Transcriptase, subunit A, domain 1"/>
    <property type="match status" value="1"/>
</dbReference>
<evidence type="ECO:0000256" key="1">
    <source>
        <dbReference type="ARBA" id="ARBA00010879"/>
    </source>
</evidence>
<accession>A0A8U7MB66</accession>
<evidence type="ECO:0000256" key="7">
    <source>
        <dbReference type="ARBA" id="ARBA00022801"/>
    </source>
</evidence>
<reference evidence="9" key="2">
    <citation type="submission" date="2025-08" db="UniProtKB">
        <authorList>
            <consortium name="Ensembl"/>
        </authorList>
    </citation>
    <scope>IDENTIFICATION</scope>
</reference>
<dbReference type="Ensembl" id="ENSCMUT00000034294.1">
    <property type="protein sequence ID" value="ENSCMUP00000033907.1"/>
    <property type="gene ID" value="ENSCMUG00000020074.1"/>
</dbReference>
<dbReference type="PANTHER" id="PTHR41694">
    <property type="entry name" value="ENDOGENOUS RETROVIRUS GROUP K MEMBER POL PROTEIN"/>
    <property type="match status" value="1"/>
</dbReference>
<dbReference type="Gene3D" id="3.30.420.10">
    <property type="entry name" value="Ribonuclease H-like superfamily/Ribonuclease H"/>
    <property type="match status" value="1"/>
</dbReference>
<dbReference type="Pfam" id="PF00075">
    <property type="entry name" value="RNase_H"/>
    <property type="match status" value="1"/>
</dbReference>
<dbReference type="PROSITE" id="PS50878">
    <property type="entry name" value="RT_POL"/>
    <property type="match status" value="1"/>
</dbReference>
<keyword evidence="7" id="KW-0378">Hydrolase</keyword>
<dbReference type="Gene3D" id="3.30.70.270">
    <property type="match status" value="2"/>
</dbReference>
<reference evidence="9" key="3">
    <citation type="submission" date="2025-09" db="UniProtKB">
        <authorList>
            <consortium name="Ensembl"/>
        </authorList>
    </citation>
    <scope>IDENTIFICATION</scope>
</reference>
<name>A0A8U7MB66_CORMO</name>
<dbReference type="InterPro" id="IPR010661">
    <property type="entry name" value="RVT_thumb"/>
</dbReference>
<keyword evidence="6" id="KW-0255">Endonuclease</keyword>
<dbReference type="SUPFAM" id="SSF56672">
    <property type="entry name" value="DNA/RNA polymerases"/>
    <property type="match status" value="1"/>
</dbReference>
<dbReference type="InterPro" id="IPR002156">
    <property type="entry name" value="RNaseH_domain"/>
</dbReference>
<evidence type="ECO:0000256" key="4">
    <source>
        <dbReference type="ARBA" id="ARBA00022695"/>
    </source>
</evidence>
<protein>
    <recommendedName>
        <fullName evidence="2">ribonuclease H</fullName>
        <ecNumber evidence="2">3.1.26.4</ecNumber>
    </recommendedName>
</protein>